<dbReference type="GO" id="GO:0006261">
    <property type="term" value="P:DNA-templated DNA replication"/>
    <property type="evidence" value="ECO:0007669"/>
    <property type="project" value="TreeGrafter"/>
</dbReference>
<protein>
    <submittedName>
        <fullName evidence="1">DNA polymerase III, delta subunit</fullName>
    </submittedName>
</protein>
<dbReference type="InterPro" id="IPR050238">
    <property type="entry name" value="DNA_Rep/Repair_Clamp_Loader"/>
</dbReference>
<dbReference type="AlphaFoldDB" id="M6UT82"/>
<dbReference type="Proteomes" id="UP000012153">
    <property type="component" value="Unassembled WGS sequence"/>
</dbReference>
<proteinExistence type="predicted"/>
<evidence type="ECO:0000313" key="1">
    <source>
        <dbReference type="EMBL" id="EMO40468.1"/>
    </source>
</evidence>
<dbReference type="PANTHER" id="PTHR11669:SF8">
    <property type="entry name" value="DNA POLYMERASE III SUBUNIT DELTA"/>
    <property type="match status" value="1"/>
</dbReference>
<gene>
    <name evidence="1" type="ORF">LEP1GSC186_4329</name>
</gene>
<sequence length="319" mass="36713">MVNSNILEKMKSFQLDELLGQEVALTFLKRYTSKPEMIPPLLIFHGPDGTGKESASERFIKNVLCFEGTSCGVCASCKSFMHNSHPDYIRFPEESGKIIPIGSEDNPEEFSIRWLIRSRLNYRPHLSRFRFIVFPDASLMGNEAETALLKSLEEAPSFSRFIFIVNNLDKLKETIISRAICIPFQYLNQKDLRKINTSLGLSTLPLQGGSLISSECPKEVLDLVQEKVKDKLETGLDLLKLESWILSYKDEHPEWKENFSYKEFLELVSLVLMYEYTRVDYESNLSKLEAIFQFKTELHKKIIGIDSIALSRLFFKLSI</sequence>
<name>M6UT82_9LEPT</name>
<reference evidence="1 2" key="1">
    <citation type="submission" date="2013-01" db="EMBL/GenBank/DDBJ databases">
        <authorList>
            <person name="Harkins D.M."/>
            <person name="Durkin A.S."/>
            <person name="Brinkac L.M."/>
            <person name="Haft D.H."/>
            <person name="Selengut J.D."/>
            <person name="Sanka R."/>
            <person name="DePew J."/>
            <person name="Purushe J."/>
            <person name="Matthias M.A."/>
            <person name="Vinetz J.M."/>
            <person name="Sutton G.G."/>
            <person name="Nierman W.C."/>
            <person name="Fouts D.E."/>
        </authorList>
    </citation>
    <scope>NUCLEOTIDE SEQUENCE [LARGE SCALE GENOMIC DNA]</scope>
    <source>
        <strain evidence="1 2">ZUN142</strain>
    </source>
</reference>
<dbReference type="SUPFAM" id="SSF52540">
    <property type="entry name" value="P-loop containing nucleoside triphosphate hydrolases"/>
    <property type="match status" value="1"/>
</dbReference>
<accession>M6UT82</accession>
<dbReference type="Pfam" id="PF13177">
    <property type="entry name" value="DNA_pol3_delta2"/>
    <property type="match status" value="1"/>
</dbReference>
<dbReference type="InterPro" id="IPR027417">
    <property type="entry name" value="P-loop_NTPase"/>
</dbReference>
<dbReference type="PANTHER" id="PTHR11669">
    <property type="entry name" value="REPLICATION FACTOR C / DNA POLYMERASE III GAMMA-TAU SUBUNIT"/>
    <property type="match status" value="1"/>
</dbReference>
<dbReference type="EMBL" id="AHOP02000031">
    <property type="protein sequence ID" value="EMO40468.1"/>
    <property type="molecule type" value="Genomic_DNA"/>
</dbReference>
<evidence type="ECO:0000313" key="2">
    <source>
        <dbReference type="Proteomes" id="UP000012153"/>
    </source>
</evidence>
<dbReference type="FunFam" id="3.40.50.300:FF:001590">
    <property type="entry name" value="DNA polymerase III, delta subunit"/>
    <property type="match status" value="1"/>
</dbReference>
<comment type="caution">
    <text evidence="1">The sequence shown here is derived from an EMBL/GenBank/DDBJ whole genome shotgun (WGS) entry which is preliminary data.</text>
</comment>
<organism evidence="1 2">
    <name type="scientific">Leptospira noguchii serovar Autumnalis str. ZUN142</name>
    <dbReference type="NCBI Taxonomy" id="1085540"/>
    <lineage>
        <taxon>Bacteria</taxon>
        <taxon>Pseudomonadati</taxon>
        <taxon>Spirochaetota</taxon>
        <taxon>Spirochaetia</taxon>
        <taxon>Leptospirales</taxon>
        <taxon>Leptospiraceae</taxon>
        <taxon>Leptospira</taxon>
    </lineage>
</organism>
<dbReference type="Gene3D" id="3.40.50.300">
    <property type="entry name" value="P-loop containing nucleotide triphosphate hydrolases"/>
    <property type="match status" value="1"/>
</dbReference>